<gene>
    <name evidence="1" type="ORF">QTG54_005461</name>
</gene>
<dbReference type="Proteomes" id="UP001224775">
    <property type="component" value="Unassembled WGS sequence"/>
</dbReference>
<dbReference type="AlphaFoldDB" id="A0AAD9DF49"/>
<accession>A0AAD9DF49</accession>
<name>A0AAD9DF49_9STRA</name>
<proteinExistence type="predicted"/>
<evidence type="ECO:0000313" key="1">
    <source>
        <dbReference type="EMBL" id="KAK1743864.1"/>
    </source>
</evidence>
<organism evidence="1 2">
    <name type="scientific">Skeletonema marinoi</name>
    <dbReference type="NCBI Taxonomy" id="267567"/>
    <lineage>
        <taxon>Eukaryota</taxon>
        <taxon>Sar</taxon>
        <taxon>Stramenopiles</taxon>
        <taxon>Ochrophyta</taxon>
        <taxon>Bacillariophyta</taxon>
        <taxon>Coscinodiscophyceae</taxon>
        <taxon>Thalassiosirophycidae</taxon>
        <taxon>Thalassiosirales</taxon>
        <taxon>Skeletonemataceae</taxon>
        <taxon>Skeletonema</taxon>
        <taxon>Skeletonema marinoi-dohrnii complex</taxon>
    </lineage>
</organism>
<evidence type="ECO:0000313" key="2">
    <source>
        <dbReference type="Proteomes" id="UP001224775"/>
    </source>
</evidence>
<sequence length="113" mass="13365">MQKMILMRERILSRIWLLSLKNEDDFIEFIEVHLPNILNNQSHGIKPQHNNNNHQTINIQHHPLLTINPACFIKIVVRNYFNYPLLRRMSDVYDVPIVITNQVTTSIPSMMDC</sequence>
<dbReference type="EMBL" id="JATAAI010000008">
    <property type="protein sequence ID" value="KAK1743864.1"/>
    <property type="molecule type" value="Genomic_DNA"/>
</dbReference>
<reference evidence="1" key="1">
    <citation type="submission" date="2023-06" db="EMBL/GenBank/DDBJ databases">
        <title>Survivors Of The Sea: Transcriptome response of Skeletonema marinoi to long-term dormancy.</title>
        <authorList>
            <person name="Pinder M.I.M."/>
            <person name="Kourtchenko O."/>
            <person name="Robertson E.K."/>
            <person name="Larsson T."/>
            <person name="Maumus F."/>
            <person name="Osuna-Cruz C.M."/>
            <person name="Vancaester E."/>
            <person name="Stenow R."/>
            <person name="Vandepoele K."/>
            <person name="Ploug H."/>
            <person name="Bruchert V."/>
            <person name="Godhe A."/>
            <person name="Topel M."/>
        </authorList>
    </citation>
    <scope>NUCLEOTIDE SEQUENCE</scope>
    <source>
        <strain evidence="1">R05AC</strain>
    </source>
</reference>
<keyword evidence="2" id="KW-1185">Reference proteome</keyword>
<comment type="caution">
    <text evidence="1">The sequence shown here is derived from an EMBL/GenBank/DDBJ whole genome shotgun (WGS) entry which is preliminary data.</text>
</comment>
<protein>
    <submittedName>
        <fullName evidence="1">Uncharacterized protein</fullName>
    </submittedName>
</protein>